<evidence type="ECO:0000256" key="1">
    <source>
        <dbReference type="ARBA" id="ARBA00022448"/>
    </source>
</evidence>
<dbReference type="SUPFAM" id="SSF52540">
    <property type="entry name" value="P-loop containing nucleoside triphosphate hydrolases"/>
    <property type="match status" value="1"/>
</dbReference>
<dbReference type="PROSITE" id="PS00211">
    <property type="entry name" value="ABC_TRANSPORTER_1"/>
    <property type="match status" value="1"/>
</dbReference>
<protein>
    <submittedName>
        <fullName evidence="5">Peptide/nickel transport system ATP-binding protein</fullName>
    </submittedName>
</protein>
<comment type="caution">
    <text evidence="5">The sequence shown here is derived from an EMBL/GenBank/DDBJ whole genome shotgun (WGS) entry which is preliminary data.</text>
</comment>
<dbReference type="PROSITE" id="PS50893">
    <property type="entry name" value="ABC_TRANSPORTER_2"/>
    <property type="match status" value="1"/>
</dbReference>
<keyword evidence="6" id="KW-1185">Reference proteome</keyword>
<dbReference type="SMART" id="SM00382">
    <property type="entry name" value="AAA"/>
    <property type="match status" value="1"/>
</dbReference>
<dbReference type="InterPro" id="IPR003439">
    <property type="entry name" value="ABC_transporter-like_ATP-bd"/>
</dbReference>
<organism evidence="5 6">
    <name type="scientific">Oceanotoga teriensis</name>
    <dbReference type="NCBI Taxonomy" id="515440"/>
    <lineage>
        <taxon>Bacteria</taxon>
        <taxon>Thermotogati</taxon>
        <taxon>Thermotogota</taxon>
        <taxon>Thermotogae</taxon>
        <taxon>Petrotogales</taxon>
        <taxon>Petrotogaceae</taxon>
        <taxon>Oceanotoga</taxon>
    </lineage>
</organism>
<dbReference type="GO" id="GO:0015833">
    <property type="term" value="P:peptide transport"/>
    <property type="evidence" value="ECO:0007669"/>
    <property type="project" value="InterPro"/>
</dbReference>
<proteinExistence type="predicted"/>
<evidence type="ECO:0000259" key="4">
    <source>
        <dbReference type="PROSITE" id="PS50893"/>
    </source>
</evidence>
<evidence type="ECO:0000256" key="3">
    <source>
        <dbReference type="ARBA" id="ARBA00022840"/>
    </source>
</evidence>
<gene>
    <name evidence="5" type="ORF">C7380_10256</name>
</gene>
<keyword evidence="3 5" id="KW-0067">ATP-binding</keyword>
<evidence type="ECO:0000313" key="5">
    <source>
        <dbReference type="EMBL" id="PWJ96147.1"/>
    </source>
</evidence>
<dbReference type="NCBIfam" id="TIGR01727">
    <property type="entry name" value="oligo_HPY"/>
    <property type="match status" value="1"/>
</dbReference>
<evidence type="ECO:0000256" key="2">
    <source>
        <dbReference type="ARBA" id="ARBA00022741"/>
    </source>
</evidence>
<keyword evidence="1" id="KW-0813">Transport</keyword>
<dbReference type="Pfam" id="PF00005">
    <property type="entry name" value="ABC_tran"/>
    <property type="match status" value="2"/>
</dbReference>
<dbReference type="GO" id="GO:0005524">
    <property type="term" value="F:ATP binding"/>
    <property type="evidence" value="ECO:0007669"/>
    <property type="project" value="UniProtKB-KW"/>
</dbReference>
<dbReference type="InterPro" id="IPR027417">
    <property type="entry name" value="P-loop_NTPase"/>
</dbReference>
<dbReference type="Proteomes" id="UP000245921">
    <property type="component" value="Unassembled WGS sequence"/>
</dbReference>
<sequence>MDKKQPLLEVNDLKKYFPVRAGVFKRVVNNVKAVDDVSFNVYPGETLGLVGESGCGKSTTGMSILRLYDPTEGRISLEGQDTTTWFMKNNQANKYINEYYVKRFEKLKMELKTEDEVIKKLESKVDINNAEIYFKEGFHGLKKLHRDNLKEKRKIFRKDTQIIFQDPYSSLNPRMRIKNIISEGVTTHNLAKGKDVSNIVTDLLEKVGLSKDYIYRYPHQFSGGQRQRIGIARALALNPKIIVADESVSALDVSVQSQVINLMDDLRKEFDLTYIFIAHDLAVVKHISDRIAVMYLGKIAELTTKKELFSKPLHPYTVSLMSAIPVPDPEHKKKRIILQGDVPSPLNPPSGCRFHTRCPIAKDICKKEEPKLIEKEPGHFVSCHFSGEFNG</sequence>
<name>A0AA45HJH0_9BACT</name>
<feature type="domain" description="ABC transporter" evidence="4">
    <location>
        <begin position="8"/>
        <end position="321"/>
    </location>
</feature>
<dbReference type="GO" id="GO:0055085">
    <property type="term" value="P:transmembrane transport"/>
    <property type="evidence" value="ECO:0007669"/>
    <property type="project" value="UniProtKB-ARBA"/>
</dbReference>
<dbReference type="RefSeq" id="WP_109603770.1">
    <property type="nucleotide sequence ID" value="NZ_JAMHJO010000001.1"/>
</dbReference>
<dbReference type="Pfam" id="PF08352">
    <property type="entry name" value="oligo_HPY"/>
    <property type="match status" value="1"/>
</dbReference>
<dbReference type="AlphaFoldDB" id="A0AA45HJH0"/>
<dbReference type="EMBL" id="QGGI01000002">
    <property type="protein sequence ID" value="PWJ96147.1"/>
    <property type="molecule type" value="Genomic_DNA"/>
</dbReference>
<dbReference type="InterPro" id="IPR017871">
    <property type="entry name" value="ABC_transporter-like_CS"/>
</dbReference>
<dbReference type="GO" id="GO:0016887">
    <property type="term" value="F:ATP hydrolysis activity"/>
    <property type="evidence" value="ECO:0007669"/>
    <property type="project" value="InterPro"/>
</dbReference>
<accession>A0AA45HJH0</accession>
<dbReference type="CDD" id="cd03257">
    <property type="entry name" value="ABC_NikE_OppD_transporters"/>
    <property type="match status" value="1"/>
</dbReference>
<reference evidence="5 6" key="1">
    <citation type="submission" date="2018-05" db="EMBL/GenBank/DDBJ databases">
        <title>Genomic Encyclopedia of Type Strains, Phase IV (KMG-IV): sequencing the most valuable type-strain genomes for metagenomic binning, comparative biology and taxonomic classification.</title>
        <authorList>
            <person name="Goeker M."/>
        </authorList>
    </citation>
    <scope>NUCLEOTIDE SEQUENCE [LARGE SCALE GENOMIC DNA]</scope>
    <source>
        <strain evidence="5 6">DSM 24906</strain>
    </source>
</reference>
<dbReference type="PANTHER" id="PTHR43776">
    <property type="entry name" value="TRANSPORT ATP-BINDING PROTEIN"/>
    <property type="match status" value="1"/>
</dbReference>
<dbReference type="InterPro" id="IPR013563">
    <property type="entry name" value="Oligopep_ABC_C"/>
</dbReference>
<dbReference type="InterPro" id="IPR050319">
    <property type="entry name" value="ABC_transp_ATP-bind"/>
</dbReference>
<dbReference type="InterPro" id="IPR003593">
    <property type="entry name" value="AAA+_ATPase"/>
</dbReference>
<dbReference type="PANTHER" id="PTHR43776:SF8">
    <property type="entry name" value="ABC TRANSPORTER, ATP-BINDING PROTEIN"/>
    <property type="match status" value="1"/>
</dbReference>
<dbReference type="Gene3D" id="3.40.50.300">
    <property type="entry name" value="P-loop containing nucleotide triphosphate hydrolases"/>
    <property type="match status" value="1"/>
</dbReference>
<keyword evidence="2" id="KW-0547">Nucleotide-binding</keyword>
<evidence type="ECO:0000313" key="6">
    <source>
        <dbReference type="Proteomes" id="UP000245921"/>
    </source>
</evidence>